<organism evidence="2 3">
    <name type="scientific">Mucilaginibacter celer</name>
    <dbReference type="NCBI Taxonomy" id="2305508"/>
    <lineage>
        <taxon>Bacteria</taxon>
        <taxon>Pseudomonadati</taxon>
        <taxon>Bacteroidota</taxon>
        <taxon>Sphingobacteriia</taxon>
        <taxon>Sphingobacteriales</taxon>
        <taxon>Sphingobacteriaceae</taxon>
        <taxon>Mucilaginibacter</taxon>
    </lineage>
</organism>
<name>A0A494VUF9_9SPHI</name>
<evidence type="ECO:0000313" key="2">
    <source>
        <dbReference type="EMBL" id="AYL99227.1"/>
    </source>
</evidence>
<proteinExistence type="predicted"/>
<protein>
    <submittedName>
        <fullName evidence="2">Uncharacterized protein</fullName>
    </submittedName>
</protein>
<keyword evidence="1" id="KW-1133">Transmembrane helix</keyword>
<reference evidence="2 3" key="1">
    <citation type="submission" date="2018-10" db="EMBL/GenBank/DDBJ databases">
        <title>Genome sequencing of Mucilaginibacter sp. HYN0043.</title>
        <authorList>
            <person name="Kim M."/>
            <person name="Yi H."/>
        </authorList>
    </citation>
    <scope>NUCLEOTIDE SEQUENCE [LARGE SCALE GENOMIC DNA]</scope>
    <source>
        <strain evidence="2 3">HYN0043</strain>
    </source>
</reference>
<gene>
    <name evidence="2" type="ORF">HYN43_029915</name>
</gene>
<dbReference type="AlphaFoldDB" id="A0A494VUF9"/>
<feature type="transmembrane region" description="Helical" evidence="1">
    <location>
        <begin position="20"/>
        <end position="41"/>
    </location>
</feature>
<dbReference type="Proteomes" id="UP000270046">
    <property type="component" value="Chromosome"/>
</dbReference>
<keyword evidence="1" id="KW-0472">Membrane</keyword>
<sequence length="62" mass="7219">MVDWVGLVEWCAGHYTDFEPLIILITLISLIFLSELEFGGIKELDRMPGKFNKFSKFLKIRV</sequence>
<keyword evidence="1" id="KW-0812">Transmembrane</keyword>
<dbReference type="KEGG" id="muh:HYN43_029915"/>
<keyword evidence="3" id="KW-1185">Reference proteome</keyword>
<accession>A0A494VUF9</accession>
<evidence type="ECO:0000313" key="3">
    <source>
        <dbReference type="Proteomes" id="UP000270046"/>
    </source>
</evidence>
<evidence type="ECO:0000256" key="1">
    <source>
        <dbReference type="SAM" id="Phobius"/>
    </source>
</evidence>
<dbReference type="EMBL" id="CP032869">
    <property type="protein sequence ID" value="AYL99227.1"/>
    <property type="molecule type" value="Genomic_DNA"/>
</dbReference>